<reference evidence="3" key="1">
    <citation type="submission" date="2022-11" db="UniProtKB">
        <authorList>
            <consortium name="WormBaseParasite"/>
        </authorList>
    </citation>
    <scope>IDENTIFICATION</scope>
</reference>
<name>A0A915EAU4_9BILA</name>
<protein>
    <submittedName>
        <fullName evidence="3">Uncharacterized protein</fullName>
    </submittedName>
</protein>
<dbReference type="AlphaFoldDB" id="A0A915EAU4"/>
<keyword evidence="2" id="KW-1185">Reference proteome</keyword>
<proteinExistence type="predicted"/>
<feature type="region of interest" description="Disordered" evidence="1">
    <location>
        <begin position="8"/>
        <end position="46"/>
    </location>
</feature>
<organism evidence="2 3">
    <name type="scientific">Ditylenchus dipsaci</name>
    <dbReference type="NCBI Taxonomy" id="166011"/>
    <lineage>
        <taxon>Eukaryota</taxon>
        <taxon>Metazoa</taxon>
        <taxon>Ecdysozoa</taxon>
        <taxon>Nematoda</taxon>
        <taxon>Chromadorea</taxon>
        <taxon>Rhabditida</taxon>
        <taxon>Tylenchina</taxon>
        <taxon>Tylenchomorpha</taxon>
        <taxon>Sphaerularioidea</taxon>
        <taxon>Anguinidae</taxon>
        <taxon>Anguininae</taxon>
        <taxon>Ditylenchus</taxon>
    </lineage>
</organism>
<evidence type="ECO:0000313" key="3">
    <source>
        <dbReference type="WBParaSite" id="jg3348"/>
    </source>
</evidence>
<dbReference type="Proteomes" id="UP000887574">
    <property type="component" value="Unplaced"/>
</dbReference>
<dbReference type="WBParaSite" id="jg3348">
    <property type="protein sequence ID" value="jg3348"/>
    <property type="gene ID" value="jg3348"/>
</dbReference>
<evidence type="ECO:0000256" key="1">
    <source>
        <dbReference type="SAM" id="MobiDB-lite"/>
    </source>
</evidence>
<feature type="compositionally biased region" description="Polar residues" evidence="1">
    <location>
        <begin position="35"/>
        <end position="46"/>
    </location>
</feature>
<evidence type="ECO:0000313" key="2">
    <source>
        <dbReference type="Proteomes" id="UP000887574"/>
    </source>
</evidence>
<accession>A0A915EAU4</accession>
<sequence length="185" mass="20010">MNPFQAVIPLHFNERPSPAPNDPVPALDIGEEEGQQNPTSTASVRSINTSNSTGVVTGVAGGLIHSLLGNFFRASSSAAVNSNPKKFSGQNGTDRSNGGWFKLVFRERGDVTLTDDEYLELAERAAGEVRSLISDLSLWNLYSDKKGIQIYERDSNLAHAQESMLLLVTTLPCTVDKLESCSRLG</sequence>